<evidence type="ECO:0000256" key="3">
    <source>
        <dbReference type="ARBA" id="ARBA00022741"/>
    </source>
</evidence>
<dbReference type="GO" id="GO:0005524">
    <property type="term" value="F:ATP binding"/>
    <property type="evidence" value="ECO:0007669"/>
    <property type="project" value="UniProtKB-KW"/>
</dbReference>
<keyword evidence="9" id="KW-1185">Reference proteome</keyword>
<comment type="similarity">
    <text evidence="1">Belongs to the carbohydrate kinase PfkB family.</text>
</comment>
<evidence type="ECO:0000259" key="7">
    <source>
        <dbReference type="Pfam" id="PF00294"/>
    </source>
</evidence>
<keyword evidence="3" id="KW-0547">Nucleotide-binding</keyword>
<dbReference type="EMBL" id="LGCL01000031">
    <property type="protein sequence ID" value="KPL74845.1"/>
    <property type="molecule type" value="Genomic_DNA"/>
</dbReference>
<organism evidence="8 9">
    <name type="scientific">Ornatilinea apprima</name>
    <dbReference type="NCBI Taxonomy" id="1134406"/>
    <lineage>
        <taxon>Bacteria</taxon>
        <taxon>Bacillati</taxon>
        <taxon>Chloroflexota</taxon>
        <taxon>Anaerolineae</taxon>
        <taxon>Anaerolineales</taxon>
        <taxon>Anaerolineaceae</taxon>
        <taxon>Ornatilinea</taxon>
    </lineage>
</organism>
<name>A0A0P6XR75_9CHLR</name>
<sequence>MILTVTANAALDRVLFIDHFEPTSVMRAERMVDSVGGKGLDASVVLQVLGAPNIAVSFMAGNTGQALAAILDSYGIQHDLVWVHGDTRTANVLIEQDYHRLSHIMTVGYEVNEEEWREFLRKIEQHAPHADWVIMGGSLPKGCPDDLFGQVTHIAHQHGAKCLIDSPGKPMLAALPHKPDILKLNRSEFKATFGLEAAALKDLITPVRELMRVIGVDCVVITAGEDGILLVLPNTAYRAKAPQQVAVNAAGAGDSVSAALTHALTQQMSWEESLRLSAATSAAVVLTEGTADCRMEDIQRLYPLVSVECFNE</sequence>
<evidence type="ECO:0000313" key="8">
    <source>
        <dbReference type="EMBL" id="KPL74845.1"/>
    </source>
</evidence>
<evidence type="ECO:0000256" key="5">
    <source>
        <dbReference type="ARBA" id="ARBA00022840"/>
    </source>
</evidence>
<keyword evidence="2 6" id="KW-0808">Transferase</keyword>
<dbReference type="Pfam" id="PF00294">
    <property type="entry name" value="PfkB"/>
    <property type="match status" value="1"/>
</dbReference>
<dbReference type="NCBIfam" id="TIGR03168">
    <property type="entry name" value="1-PFK"/>
    <property type="match status" value="1"/>
</dbReference>
<evidence type="ECO:0000256" key="1">
    <source>
        <dbReference type="ARBA" id="ARBA00010688"/>
    </source>
</evidence>
<dbReference type="PIRSF" id="PIRSF000535">
    <property type="entry name" value="1PFK/6PFK/LacC"/>
    <property type="match status" value="1"/>
</dbReference>
<dbReference type="STRING" id="1134406.ADN00_13485"/>
<dbReference type="CDD" id="cd01164">
    <property type="entry name" value="FruK_PfkB_like"/>
    <property type="match status" value="1"/>
</dbReference>
<dbReference type="AlphaFoldDB" id="A0A0P6XR75"/>
<dbReference type="InterPro" id="IPR029056">
    <property type="entry name" value="Ribokinase-like"/>
</dbReference>
<dbReference type="PANTHER" id="PTHR46566:SF2">
    <property type="entry name" value="ATP-DEPENDENT 6-PHOSPHOFRUCTOKINASE ISOZYME 2"/>
    <property type="match status" value="1"/>
</dbReference>
<evidence type="ECO:0000256" key="2">
    <source>
        <dbReference type="ARBA" id="ARBA00022679"/>
    </source>
</evidence>
<proteinExistence type="inferred from homology"/>
<dbReference type="GO" id="GO:0005829">
    <property type="term" value="C:cytosol"/>
    <property type="evidence" value="ECO:0007669"/>
    <property type="project" value="TreeGrafter"/>
</dbReference>
<evidence type="ECO:0000313" key="9">
    <source>
        <dbReference type="Proteomes" id="UP000050417"/>
    </source>
</evidence>
<dbReference type="InterPro" id="IPR017583">
    <property type="entry name" value="Tagatose/fructose_Pkinase"/>
</dbReference>
<dbReference type="PANTHER" id="PTHR46566">
    <property type="entry name" value="1-PHOSPHOFRUCTOKINASE-RELATED"/>
    <property type="match status" value="1"/>
</dbReference>
<dbReference type="Gene3D" id="3.40.1190.20">
    <property type="match status" value="1"/>
</dbReference>
<feature type="domain" description="Carbohydrate kinase PfkB" evidence="7">
    <location>
        <begin position="12"/>
        <end position="293"/>
    </location>
</feature>
<dbReference type="InterPro" id="IPR011611">
    <property type="entry name" value="PfkB_dom"/>
</dbReference>
<accession>A0A0P6XR75</accession>
<dbReference type="Proteomes" id="UP000050417">
    <property type="component" value="Unassembled WGS sequence"/>
</dbReference>
<comment type="caution">
    <text evidence="8">The sequence shown here is derived from an EMBL/GenBank/DDBJ whole genome shotgun (WGS) entry which is preliminary data.</text>
</comment>
<keyword evidence="4" id="KW-0418">Kinase</keyword>
<dbReference type="GO" id="GO:0008443">
    <property type="term" value="F:phosphofructokinase activity"/>
    <property type="evidence" value="ECO:0007669"/>
    <property type="project" value="TreeGrafter"/>
</dbReference>
<dbReference type="SUPFAM" id="SSF53613">
    <property type="entry name" value="Ribokinase-like"/>
    <property type="match status" value="1"/>
</dbReference>
<evidence type="ECO:0000256" key="6">
    <source>
        <dbReference type="PIRNR" id="PIRNR000535"/>
    </source>
</evidence>
<protein>
    <recommendedName>
        <fullName evidence="7">Carbohydrate kinase PfkB domain-containing protein</fullName>
    </recommendedName>
</protein>
<gene>
    <name evidence="8" type="ORF">ADN00_13485</name>
</gene>
<reference evidence="8 9" key="1">
    <citation type="submission" date="2015-07" db="EMBL/GenBank/DDBJ databases">
        <title>Genome sequence of Ornatilinea apprima DSM 23815.</title>
        <authorList>
            <person name="Hemp J."/>
            <person name="Ward L.M."/>
            <person name="Pace L.A."/>
            <person name="Fischer W.W."/>
        </authorList>
    </citation>
    <scope>NUCLEOTIDE SEQUENCE [LARGE SCALE GENOMIC DNA]</scope>
    <source>
        <strain evidence="8 9">P3M-1</strain>
    </source>
</reference>
<keyword evidence="5" id="KW-0067">ATP-binding</keyword>
<evidence type="ECO:0000256" key="4">
    <source>
        <dbReference type="ARBA" id="ARBA00022777"/>
    </source>
</evidence>